<feature type="compositionally biased region" description="Pro residues" evidence="1">
    <location>
        <begin position="75"/>
        <end position="84"/>
    </location>
</feature>
<dbReference type="InterPro" id="IPR006675">
    <property type="entry name" value="HDIG_dom"/>
</dbReference>
<dbReference type="InterPro" id="IPR052722">
    <property type="entry name" value="PgpH_phosphodiesterase"/>
</dbReference>
<dbReference type="RefSeq" id="WP_393013518.1">
    <property type="nucleotide sequence ID" value="NZ_JAZAQF010000069.1"/>
</dbReference>
<dbReference type="Gene3D" id="1.10.3210.10">
    <property type="entry name" value="Hypothetical protein af1432"/>
    <property type="match status" value="1"/>
</dbReference>
<evidence type="ECO:0000256" key="1">
    <source>
        <dbReference type="SAM" id="MobiDB-lite"/>
    </source>
</evidence>
<dbReference type="NCBIfam" id="TIGR00277">
    <property type="entry name" value="HDIG"/>
    <property type="match status" value="1"/>
</dbReference>
<reference evidence="5" key="1">
    <citation type="journal article" date="2024" name="Algal Res.">
        <title>Biochemical, toxicological and genomic investigation of a high-biomass producing Limnothrix strain isolated from Italian shallow drinking water reservoir.</title>
        <authorList>
            <person name="Simonazzi M."/>
            <person name="Shishido T.K."/>
            <person name="Delbaje E."/>
            <person name="Wahlsten M."/>
            <person name="Fewer D.P."/>
            <person name="Sivonen K."/>
            <person name="Pezzolesi L."/>
            <person name="Pistocchi R."/>
        </authorList>
    </citation>
    <scope>NUCLEOTIDE SEQUENCE [LARGE SCALE GENOMIC DNA]</scope>
    <source>
        <strain evidence="5">LRLZ20PSL1</strain>
    </source>
</reference>
<dbReference type="PANTHER" id="PTHR36442:SF1">
    <property type="entry name" value="CYCLIC-DI-AMP PHOSPHODIESTERASE PGPH"/>
    <property type="match status" value="1"/>
</dbReference>
<feature type="transmembrane region" description="Helical" evidence="2">
    <location>
        <begin position="647"/>
        <end position="673"/>
    </location>
</feature>
<dbReference type="InterPro" id="IPR011624">
    <property type="entry name" value="Metal-dep_PHydrolase_7TM_extra"/>
</dbReference>
<evidence type="ECO:0000256" key="2">
    <source>
        <dbReference type="SAM" id="Phobius"/>
    </source>
</evidence>
<feature type="domain" description="HD/PDEase" evidence="3">
    <location>
        <begin position="706"/>
        <end position="937"/>
    </location>
</feature>
<keyword evidence="2" id="KW-1133">Transmembrane helix</keyword>
<dbReference type="Proteomes" id="UP001604335">
    <property type="component" value="Unassembled WGS sequence"/>
</dbReference>
<dbReference type="InterPro" id="IPR011621">
    <property type="entry name" value="Metal-dep_PHydrolase_7TM_intra"/>
</dbReference>
<feature type="transmembrane region" description="Helical" evidence="2">
    <location>
        <begin position="494"/>
        <end position="515"/>
    </location>
</feature>
<dbReference type="Pfam" id="PF07697">
    <property type="entry name" value="7TMR-HDED"/>
    <property type="match status" value="1"/>
</dbReference>
<dbReference type="SMART" id="SM00471">
    <property type="entry name" value="HDc"/>
    <property type="match status" value="1"/>
</dbReference>
<accession>A0ABW7CAV6</accession>
<feature type="region of interest" description="Disordered" evidence="1">
    <location>
        <begin position="825"/>
        <end position="891"/>
    </location>
</feature>
<dbReference type="Pfam" id="PF07698">
    <property type="entry name" value="7TM-7TMR_HD"/>
    <property type="match status" value="1"/>
</dbReference>
<dbReference type="PANTHER" id="PTHR36442">
    <property type="entry name" value="CYCLIC-DI-AMP PHOSPHODIESTERASE PGPH"/>
    <property type="match status" value="1"/>
</dbReference>
<name>A0ABW7CAV6_9CYAN</name>
<gene>
    <name evidence="4" type="ORF">VPK24_11650</name>
</gene>
<evidence type="ECO:0000313" key="5">
    <source>
        <dbReference type="Proteomes" id="UP001604335"/>
    </source>
</evidence>
<evidence type="ECO:0000313" key="4">
    <source>
        <dbReference type="EMBL" id="MFG3818293.1"/>
    </source>
</evidence>
<dbReference type="Pfam" id="PF01966">
    <property type="entry name" value="HD"/>
    <property type="match status" value="1"/>
</dbReference>
<sequence length="1010" mass="110563">MLTPANPMGRDGQQAAPSHTDSEASAQEPPPRHGSLEDAEDTVEYVGGRSPEPFRDPPPGRSPLGFNSRSVSPPSSVPPLPPLPHSRSARRGFGQLWPGQLGWLNRRLSSLVQRVTINGGVGVIRGACHSLCCQTMGQPYVRRARSIRQRVQTILLGILGAIILTATMSQPWLNQPRYGIGSIAPQDIVAPYDAQVVDQVTTRSRREAARNGIVPALKMDSDATQQLAAELQRRLERSDELRQVAGQFPYWSAATLSTDLQQIARSLNEADWQQVLQALGRSSPQPTPRPTGRSDGFDPFKPSLASGKVLPISAEHPLVVALKTYRIQAGETALRQVISAIEKARERYAMAQAVMQDFGQQDYTVDLFTLTDTQWQATRAKTLVALENLLVQGLAPGLPPELVERAVQLHVALVVPLEGRALAQQLLLGTIDRPTLTEDPDRTRRLAEQAAEDVPLSIVSRRMGETIVRQGERIDAGQFALLDRYGLSSRNVNWGAILRLFLLVSGAIVAFWQIERRVYHRLRQRDSFLLLLLAISTPLLISMGATWPWASPTMLANLSAIGLLSGGFYGSLVGMSLVGLLALLLPPGLEVSWVDALIVAAGGLVAAAWAGRARSREDLALLGGGVAIAQGGLYLVMNLINSAAAEFVWLTVLGSAALCGFAGLIWVIIAIGLSPYLEHLFDLVTPIRLAELANPNRPLLKQLAAEAPGTFQHTLFVASLAEAAARSLGCNVELVRAGTLYHDIGKLHNPHAFIENQMGGPNLHDELADPWLSAEIVRKHVSEGLVMARRARLPKAIQAFIPEHQGTMLIAYFYYQAKQQQEQREQRAKAANFGLDQTPVERSSRFDRVDRVDQADRAGQANQAHQPDRATTTIKTTQQDKTPQGRSPYQACDLDQRPVLESHFRYPGPIPQSRETGIVMLADSCEAALRSLENATYEEALALVNRMLRARWQDNQLVCSGLSREDLRVIAEVFVTVWQQFNHKRIAYPKAALNVPDRPAAEPAASSCAQ</sequence>
<feature type="region of interest" description="Disordered" evidence="1">
    <location>
        <begin position="1"/>
        <end position="87"/>
    </location>
</feature>
<proteinExistence type="predicted"/>
<feature type="compositionally biased region" description="Polar residues" evidence="1">
    <location>
        <begin position="15"/>
        <end position="25"/>
    </location>
</feature>
<dbReference type="InterPro" id="IPR003607">
    <property type="entry name" value="HD/PDEase_dom"/>
</dbReference>
<dbReference type="SUPFAM" id="SSF109604">
    <property type="entry name" value="HD-domain/PDEase-like"/>
    <property type="match status" value="1"/>
</dbReference>
<feature type="transmembrane region" description="Helical" evidence="2">
    <location>
        <begin position="592"/>
        <end position="613"/>
    </location>
</feature>
<organism evidence="4 5">
    <name type="scientific">Limnothrix redekei LRLZ20PSL1</name>
    <dbReference type="NCBI Taxonomy" id="3112953"/>
    <lineage>
        <taxon>Bacteria</taxon>
        <taxon>Bacillati</taxon>
        <taxon>Cyanobacteriota</taxon>
        <taxon>Cyanophyceae</taxon>
        <taxon>Pseudanabaenales</taxon>
        <taxon>Pseudanabaenaceae</taxon>
        <taxon>Limnothrix</taxon>
    </lineage>
</organism>
<comment type="caution">
    <text evidence="4">The sequence shown here is derived from an EMBL/GenBank/DDBJ whole genome shotgun (WGS) entry which is preliminary data.</text>
</comment>
<feature type="transmembrane region" description="Helical" evidence="2">
    <location>
        <begin position="527"/>
        <end position="549"/>
    </location>
</feature>
<dbReference type="InterPro" id="IPR006674">
    <property type="entry name" value="HD_domain"/>
</dbReference>
<dbReference type="CDD" id="cd00077">
    <property type="entry name" value="HDc"/>
    <property type="match status" value="1"/>
</dbReference>
<feature type="transmembrane region" description="Helical" evidence="2">
    <location>
        <begin position="561"/>
        <end position="585"/>
    </location>
</feature>
<feature type="transmembrane region" description="Helical" evidence="2">
    <location>
        <begin position="619"/>
        <end position="640"/>
    </location>
</feature>
<feature type="compositionally biased region" description="Low complexity" evidence="1">
    <location>
        <begin position="871"/>
        <end position="882"/>
    </location>
</feature>
<dbReference type="EMBL" id="JAZAQF010000069">
    <property type="protein sequence ID" value="MFG3818293.1"/>
    <property type="molecule type" value="Genomic_DNA"/>
</dbReference>
<protein>
    <submittedName>
        <fullName evidence="4">HDIG domain-containing metalloprotein</fullName>
    </submittedName>
</protein>
<evidence type="ECO:0000259" key="3">
    <source>
        <dbReference type="SMART" id="SM00471"/>
    </source>
</evidence>
<keyword evidence="2" id="KW-0472">Membrane</keyword>
<feature type="region of interest" description="Disordered" evidence="1">
    <location>
        <begin position="279"/>
        <end position="300"/>
    </location>
</feature>
<feature type="compositionally biased region" description="Basic and acidic residues" evidence="1">
    <location>
        <begin position="842"/>
        <end position="856"/>
    </location>
</feature>
<feature type="transmembrane region" description="Helical" evidence="2">
    <location>
        <begin position="153"/>
        <end position="173"/>
    </location>
</feature>
<keyword evidence="5" id="KW-1185">Reference proteome</keyword>
<keyword evidence="2" id="KW-0812">Transmembrane</keyword>